<dbReference type="GO" id="GO:0003723">
    <property type="term" value="F:RNA binding"/>
    <property type="evidence" value="ECO:0007669"/>
    <property type="project" value="TreeGrafter"/>
</dbReference>
<accession>A0A7S3ZFC7</accession>
<dbReference type="Gene3D" id="3.20.20.140">
    <property type="entry name" value="Metal-dependent hydrolases"/>
    <property type="match status" value="1"/>
</dbReference>
<keyword evidence="3" id="KW-0819">tRNA processing</keyword>
<dbReference type="PANTHER" id="PTHR13031">
    <property type="entry name" value="RIBONUCLEASE P SUBUNIT P30"/>
    <property type="match status" value="1"/>
</dbReference>
<comment type="similarity">
    <text evidence="2">Belongs to the eukaryotic/archaeal RNase P protein component 3 family.</text>
</comment>
<name>A0A7S3ZFC7_9EUKA</name>
<dbReference type="EMBL" id="HBIV01047922">
    <property type="protein sequence ID" value="CAE0681526.1"/>
    <property type="molecule type" value="Transcribed_RNA"/>
</dbReference>
<dbReference type="GO" id="GO:0008033">
    <property type="term" value="P:tRNA processing"/>
    <property type="evidence" value="ECO:0007669"/>
    <property type="project" value="UniProtKB-KW"/>
</dbReference>
<sequence>MGYRLKLPPIQRAQKLGLQFEICYAPAIRDKTLRRNTIANAAQLIRLLRGRDVVLSSGADTPFELRGPHDAMNLAILFGLTTQKAAKAISTASRRVLDRGQKNSRHRGVIEITRKDLKEKNV</sequence>
<dbReference type="Pfam" id="PF01876">
    <property type="entry name" value="RNase_P_p30"/>
    <property type="match status" value="1"/>
</dbReference>
<evidence type="ECO:0000256" key="1">
    <source>
        <dbReference type="ARBA" id="ARBA00004123"/>
    </source>
</evidence>
<dbReference type="PANTHER" id="PTHR13031:SF0">
    <property type="entry name" value="RIBONUCLEASE P PROTEIN SUBUNIT P30"/>
    <property type="match status" value="1"/>
</dbReference>
<dbReference type="GO" id="GO:0005655">
    <property type="term" value="C:nucleolar ribonuclease P complex"/>
    <property type="evidence" value="ECO:0007669"/>
    <property type="project" value="TreeGrafter"/>
</dbReference>
<dbReference type="InterPro" id="IPR002738">
    <property type="entry name" value="RNase_P_p30"/>
</dbReference>
<gene>
    <name evidence="4" type="ORF">LGLO00237_LOCUS33313</name>
</gene>
<evidence type="ECO:0000256" key="3">
    <source>
        <dbReference type="ARBA" id="ARBA00022694"/>
    </source>
</evidence>
<comment type="subcellular location">
    <subcellularLocation>
        <location evidence="1">Nucleus</location>
    </subcellularLocation>
</comment>
<evidence type="ECO:0000313" key="4">
    <source>
        <dbReference type="EMBL" id="CAE0681526.1"/>
    </source>
</evidence>
<protein>
    <submittedName>
        <fullName evidence="4">Uncharacterized protein</fullName>
    </submittedName>
</protein>
<proteinExistence type="inferred from homology"/>
<organism evidence="4">
    <name type="scientific">Lotharella globosa</name>
    <dbReference type="NCBI Taxonomy" id="91324"/>
    <lineage>
        <taxon>Eukaryota</taxon>
        <taxon>Sar</taxon>
        <taxon>Rhizaria</taxon>
        <taxon>Cercozoa</taxon>
        <taxon>Chlorarachniophyceae</taxon>
        <taxon>Lotharella</taxon>
    </lineage>
</organism>
<dbReference type="InterPro" id="IPR016195">
    <property type="entry name" value="Pol/histidinol_Pase-like"/>
</dbReference>
<dbReference type="AlphaFoldDB" id="A0A7S3ZFC7"/>
<evidence type="ECO:0000256" key="2">
    <source>
        <dbReference type="ARBA" id="ARBA00007331"/>
    </source>
</evidence>
<reference evidence="4" key="1">
    <citation type="submission" date="2021-01" db="EMBL/GenBank/DDBJ databases">
        <authorList>
            <person name="Corre E."/>
            <person name="Pelletier E."/>
            <person name="Niang G."/>
            <person name="Scheremetjew M."/>
            <person name="Finn R."/>
            <person name="Kale V."/>
            <person name="Holt S."/>
            <person name="Cochrane G."/>
            <person name="Meng A."/>
            <person name="Brown T."/>
            <person name="Cohen L."/>
        </authorList>
    </citation>
    <scope>NUCLEOTIDE SEQUENCE</scope>
    <source>
        <strain evidence="4">CCCM811</strain>
    </source>
</reference>
<dbReference type="SUPFAM" id="SSF89550">
    <property type="entry name" value="PHP domain-like"/>
    <property type="match status" value="1"/>
</dbReference>